<comment type="similarity">
    <text evidence="1">Belongs to the 'phage' integrase family.</text>
</comment>
<dbReference type="InterPro" id="IPR010998">
    <property type="entry name" value="Integrase_recombinase_N"/>
</dbReference>
<dbReference type="PROSITE" id="PS51898">
    <property type="entry name" value="TYR_RECOMBINASE"/>
    <property type="match status" value="1"/>
</dbReference>
<evidence type="ECO:0000259" key="5">
    <source>
        <dbReference type="PROSITE" id="PS51898"/>
    </source>
</evidence>
<sequence>MLTDTQIKNLKPADKLYRKTDKQGLCIEVRPNGKKYWYYRFSFDGKATMMLLGEYPMISLSQAREKHLNARAALKQGINPIAKERQEKQIAKDERADLFAYHANAFLDKIKDKRSSGYVRQIRHNLDTYILPEIGNKAIKDIDTIDIIQMMNRVLKLVRANIKKHGTGEVTAELCRQQSGLIFRHAMRSVRGLHDPTIGAKGEIERPPIDHARDLTLDELKLLLQKLQNYGGMPSTKGVIWTMLYTMCRTKEARFMRWEHIDFERKLWSVPLAEISRRKKGERNMKTDRPHIVPLSDQMIKLLKDMHPMTGLGEFVFVSPKDFTKPIGAMTVNCALDYMGLKNISGHDLRSTGSTYLHGLGYDTTHINLQMAHVDNTVSGIYNHALYLPERTKMLQDWADYLDNLR</sequence>
<gene>
    <name evidence="6" type="primary">intS</name>
    <name evidence="6" type="ORF">NCTC9426_01961</name>
</gene>
<dbReference type="GO" id="GO:0006310">
    <property type="term" value="P:DNA recombination"/>
    <property type="evidence" value="ECO:0007669"/>
    <property type="project" value="UniProtKB-KW"/>
</dbReference>
<name>A0A378PXH3_MORBO</name>
<dbReference type="Pfam" id="PF13356">
    <property type="entry name" value="Arm-DNA-bind_3"/>
    <property type="match status" value="1"/>
</dbReference>
<reference evidence="6 7" key="1">
    <citation type="submission" date="2018-06" db="EMBL/GenBank/DDBJ databases">
        <authorList>
            <consortium name="Pathogen Informatics"/>
            <person name="Doyle S."/>
        </authorList>
    </citation>
    <scope>NUCLEOTIDE SEQUENCE [LARGE SCALE GENOMIC DNA]</scope>
    <source>
        <strain evidence="6 7">NCTC9426</strain>
    </source>
</reference>
<evidence type="ECO:0000313" key="6">
    <source>
        <dbReference type="EMBL" id="STY93240.1"/>
    </source>
</evidence>
<evidence type="ECO:0000313" key="7">
    <source>
        <dbReference type="Proteomes" id="UP000254133"/>
    </source>
</evidence>
<dbReference type="InterPro" id="IPR038488">
    <property type="entry name" value="Integrase_DNA-bd_sf"/>
</dbReference>
<dbReference type="AlphaFoldDB" id="A0A378PXH3"/>
<protein>
    <submittedName>
        <fullName evidence="6">Prophage CPS-53 integrase</fullName>
    </submittedName>
</protein>
<dbReference type="Gene3D" id="1.10.443.10">
    <property type="entry name" value="Intergrase catalytic core"/>
    <property type="match status" value="1"/>
</dbReference>
<dbReference type="GO" id="GO:0003677">
    <property type="term" value="F:DNA binding"/>
    <property type="evidence" value="ECO:0007669"/>
    <property type="project" value="UniProtKB-KW"/>
</dbReference>
<dbReference type="InterPro" id="IPR013762">
    <property type="entry name" value="Integrase-like_cat_sf"/>
</dbReference>
<dbReference type="CDD" id="cd00801">
    <property type="entry name" value="INT_P4_C"/>
    <property type="match status" value="1"/>
</dbReference>
<dbReference type="InterPro" id="IPR053876">
    <property type="entry name" value="Phage_int_M"/>
</dbReference>
<evidence type="ECO:0000256" key="4">
    <source>
        <dbReference type="ARBA" id="ARBA00023172"/>
    </source>
</evidence>
<evidence type="ECO:0000256" key="3">
    <source>
        <dbReference type="ARBA" id="ARBA00023125"/>
    </source>
</evidence>
<dbReference type="InterPro" id="IPR025166">
    <property type="entry name" value="Integrase_DNA_bind_dom"/>
</dbReference>
<dbReference type="Pfam" id="PF22022">
    <property type="entry name" value="Phage_int_M"/>
    <property type="match status" value="1"/>
</dbReference>
<proteinExistence type="inferred from homology"/>
<evidence type="ECO:0000256" key="2">
    <source>
        <dbReference type="ARBA" id="ARBA00022908"/>
    </source>
</evidence>
<evidence type="ECO:0000256" key="1">
    <source>
        <dbReference type="ARBA" id="ARBA00008857"/>
    </source>
</evidence>
<dbReference type="SUPFAM" id="SSF56349">
    <property type="entry name" value="DNA breaking-rejoining enzymes"/>
    <property type="match status" value="1"/>
</dbReference>
<dbReference type="InterPro" id="IPR002104">
    <property type="entry name" value="Integrase_catalytic"/>
</dbReference>
<dbReference type="GO" id="GO:0015074">
    <property type="term" value="P:DNA integration"/>
    <property type="evidence" value="ECO:0007669"/>
    <property type="project" value="UniProtKB-KW"/>
</dbReference>
<dbReference type="Gene3D" id="1.10.150.130">
    <property type="match status" value="1"/>
</dbReference>
<dbReference type="InterPro" id="IPR011010">
    <property type="entry name" value="DNA_brk_join_enz"/>
</dbReference>
<dbReference type="PANTHER" id="PTHR30629:SF2">
    <property type="entry name" value="PROPHAGE INTEGRASE INTS-RELATED"/>
    <property type="match status" value="1"/>
</dbReference>
<keyword evidence="4" id="KW-0233">DNA recombination</keyword>
<keyword evidence="2" id="KW-0229">DNA integration</keyword>
<dbReference type="EMBL" id="UGPZ01000003">
    <property type="protein sequence ID" value="STY93240.1"/>
    <property type="molecule type" value="Genomic_DNA"/>
</dbReference>
<dbReference type="InterPro" id="IPR050808">
    <property type="entry name" value="Phage_Integrase"/>
</dbReference>
<organism evidence="6 7">
    <name type="scientific">Moraxella bovis</name>
    <dbReference type="NCBI Taxonomy" id="476"/>
    <lineage>
        <taxon>Bacteria</taxon>
        <taxon>Pseudomonadati</taxon>
        <taxon>Pseudomonadota</taxon>
        <taxon>Gammaproteobacteria</taxon>
        <taxon>Moraxellales</taxon>
        <taxon>Moraxellaceae</taxon>
        <taxon>Moraxella</taxon>
    </lineage>
</organism>
<dbReference type="Pfam" id="PF00589">
    <property type="entry name" value="Phage_integrase"/>
    <property type="match status" value="1"/>
</dbReference>
<feature type="domain" description="Tyr recombinase" evidence="5">
    <location>
        <begin position="210"/>
        <end position="400"/>
    </location>
</feature>
<accession>A0A378PXH3</accession>
<dbReference type="PANTHER" id="PTHR30629">
    <property type="entry name" value="PROPHAGE INTEGRASE"/>
    <property type="match status" value="1"/>
</dbReference>
<keyword evidence="3" id="KW-0238">DNA-binding</keyword>
<dbReference type="Proteomes" id="UP000254133">
    <property type="component" value="Unassembled WGS sequence"/>
</dbReference>
<dbReference type="Gene3D" id="3.30.160.390">
    <property type="entry name" value="Integrase, DNA-binding domain"/>
    <property type="match status" value="1"/>
</dbReference>
<dbReference type="RefSeq" id="WP_115369638.1">
    <property type="nucleotide sequence ID" value="NZ_UGPZ01000003.1"/>
</dbReference>